<gene>
    <name evidence="2" type="ORF">AWH49_17250</name>
</gene>
<organism evidence="2 3">
    <name type="scientific">Domibacillus aminovorans</name>
    <dbReference type="NCBI Taxonomy" id="29332"/>
    <lineage>
        <taxon>Bacteria</taxon>
        <taxon>Bacillati</taxon>
        <taxon>Bacillota</taxon>
        <taxon>Bacilli</taxon>
        <taxon>Bacillales</taxon>
        <taxon>Bacillaceae</taxon>
        <taxon>Domibacillus</taxon>
    </lineage>
</organism>
<name>A0A177L426_9BACI</name>
<evidence type="ECO:0000313" key="2">
    <source>
        <dbReference type="EMBL" id="OAH60303.1"/>
    </source>
</evidence>
<dbReference type="PANTHER" id="PTHR40047">
    <property type="entry name" value="UPF0703 PROTEIN YCGQ"/>
    <property type="match status" value="1"/>
</dbReference>
<dbReference type="AlphaFoldDB" id="A0A177L426"/>
<dbReference type="RefSeq" id="WP_063966229.1">
    <property type="nucleotide sequence ID" value="NZ_LQWY01000043.1"/>
</dbReference>
<protein>
    <recommendedName>
        <fullName evidence="1">DUF1980 domain-containing protein</fullName>
    </recommendedName>
</protein>
<keyword evidence="3" id="KW-1185">Reference proteome</keyword>
<comment type="caution">
    <text evidence="2">The sequence shown here is derived from an EMBL/GenBank/DDBJ whole genome shotgun (WGS) entry which is preliminary data.</text>
</comment>
<dbReference type="InterPro" id="IPR048447">
    <property type="entry name" value="DUF1980_C"/>
</dbReference>
<dbReference type="EMBL" id="LQWY01000043">
    <property type="protein sequence ID" value="OAH60303.1"/>
    <property type="molecule type" value="Genomic_DNA"/>
</dbReference>
<feature type="domain" description="DUF1980" evidence="1">
    <location>
        <begin position="47"/>
        <end position="187"/>
    </location>
</feature>
<dbReference type="Proteomes" id="UP000076935">
    <property type="component" value="Unassembled WGS sequence"/>
</dbReference>
<proteinExistence type="predicted"/>
<dbReference type="Pfam" id="PF21537">
    <property type="entry name" value="DUF1980_C"/>
    <property type="match status" value="1"/>
</dbReference>
<dbReference type="STRING" id="29332.AWH48_09345"/>
<dbReference type="InterPro" id="IPR015402">
    <property type="entry name" value="DUF1980"/>
</dbReference>
<sequence>TGLFLPIATLDSTLVKSKGFSFQAIEEVEASDQYAQTQYLRPDTSVYYGKEGYDELMEEELKEFTSKKSVVLKDDNYLKGMETIYNFPGEFMNKTIEFDGFSFKGESVNDHQLFVLRFGVIHCVADSGAFGMLVEFPEEMDLQDDEWIHVKGKLSSVYYQPFKATIPFLLVEEWNTIEEPEDPYTYRVS</sequence>
<feature type="non-terminal residue" evidence="2">
    <location>
        <position position="1"/>
    </location>
</feature>
<accession>A0A177L426</accession>
<dbReference type="PANTHER" id="PTHR40047:SF1">
    <property type="entry name" value="UPF0703 PROTEIN YCGQ"/>
    <property type="match status" value="1"/>
</dbReference>
<evidence type="ECO:0000259" key="1">
    <source>
        <dbReference type="Pfam" id="PF21537"/>
    </source>
</evidence>
<evidence type="ECO:0000313" key="3">
    <source>
        <dbReference type="Proteomes" id="UP000076935"/>
    </source>
</evidence>
<dbReference type="InterPro" id="IPR052955">
    <property type="entry name" value="UPF0703_membrane_permease"/>
</dbReference>
<reference evidence="2 3" key="1">
    <citation type="submission" date="2016-01" db="EMBL/GenBank/DDBJ databases">
        <title>Investigation of taxonomic status of Bacillus aminovorans.</title>
        <authorList>
            <person name="Verma A."/>
            <person name="Pal Y."/>
            <person name="Krishnamurthi S."/>
        </authorList>
    </citation>
    <scope>NUCLEOTIDE SEQUENCE [LARGE SCALE GENOMIC DNA]</scope>
    <source>
        <strain evidence="2 3">DSM 1314</strain>
    </source>
</reference>
<dbReference type="NCBIfam" id="TIGR03943">
    <property type="entry name" value="TIGR03943 family putative permease subunit"/>
    <property type="match status" value="1"/>
</dbReference>